<evidence type="ECO:0000313" key="1">
    <source>
        <dbReference type="EMBL" id="VDN16276.1"/>
    </source>
</evidence>
<name>A0A3P7PE62_DIBLA</name>
<dbReference type="OrthoDB" id="6294703at2759"/>
<gene>
    <name evidence="1" type="ORF">DILT_LOCUS12107</name>
</gene>
<keyword evidence="2" id="KW-1185">Reference proteome</keyword>
<reference evidence="1 2" key="1">
    <citation type="submission" date="2018-11" db="EMBL/GenBank/DDBJ databases">
        <authorList>
            <consortium name="Pathogen Informatics"/>
        </authorList>
    </citation>
    <scope>NUCLEOTIDE SEQUENCE [LARGE SCALE GENOMIC DNA]</scope>
</reference>
<evidence type="ECO:0000313" key="2">
    <source>
        <dbReference type="Proteomes" id="UP000281553"/>
    </source>
</evidence>
<dbReference type="AlphaFoldDB" id="A0A3P7PE62"/>
<organism evidence="1 2">
    <name type="scientific">Dibothriocephalus latus</name>
    <name type="common">Fish tapeworm</name>
    <name type="synonym">Diphyllobothrium latum</name>
    <dbReference type="NCBI Taxonomy" id="60516"/>
    <lineage>
        <taxon>Eukaryota</taxon>
        <taxon>Metazoa</taxon>
        <taxon>Spiralia</taxon>
        <taxon>Lophotrochozoa</taxon>
        <taxon>Platyhelminthes</taxon>
        <taxon>Cestoda</taxon>
        <taxon>Eucestoda</taxon>
        <taxon>Diphyllobothriidea</taxon>
        <taxon>Diphyllobothriidae</taxon>
        <taxon>Dibothriocephalus</taxon>
    </lineage>
</organism>
<dbReference type="EMBL" id="UYRU01065266">
    <property type="protein sequence ID" value="VDN16276.1"/>
    <property type="molecule type" value="Genomic_DNA"/>
</dbReference>
<dbReference type="Proteomes" id="UP000281553">
    <property type="component" value="Unassembled WGS sequence"/>
</dbReference>
<feature type="non-terminal residue" evidence="1">
    <location>
        <position position="222"/>
    </location>
</feature>
<accession>A0A3P7PE62</accession>
<sequence length="222" mass="25089">MAILQGLTKSQLDKALDAGLEEDTPVEELCRQSGHLLKSRISKGAALDQMYARCILPAETLNEYAAELRRLCRAAYPSVSETDCHYAALHFSVKNLNPMELGRALLLHPPQNLQEAVNRVEHYSEVPQLGKPPAQLVHPIAPKNLIRGPQGNKWRRFSYNQPNRSAPFQRPQYRRRGGYDRFLDPQICACNNLRTFRSASRPHRVPCFDPGCELPGLEIVHS</sequence>
<protein>
    <submittedName>
        <fullName evidence="1">Uncharacterized protein</fullName>
    </submittedName>
</protein>
<proteinExistence type="predicted"/>